<dbReference type="Proteomes" id="UP000321379">
    <property type="component" value="Unassembled WGS sequence"/>
</dbReference>
<sequence>MKTITIGEIPIIRVEEMHGPIMPPDVFFPTVPADAWTNHTEFVPDHIDAEATLVEVAMQTWVLRSKDKTILIDTGVGNDKARPAVDVWDHNSIDFLGALSRAGVNAADVDIVVNTHLHVDHVGWNTFLRDGEWHPTFPNATYLVNRLDFEFWNPAGNDTITGSVNENVYEDSVAPVHQAGQIQLWEGTHAIDDAITLQSAPGHTPGHSVVLLESGGQSALFAADLIHSPIQIPHHEHNSCFCLDAAAAAASRRNSFDWAIDHDALVLPAHISGHGAFRVARAGGGYAIQAWAEFDRL</sequence>
<dbReference type="SMART" id="SM00849">
    <property type="entry name" value="Lactamase_B"/>
    <property type="match status" value="1"/>
</dbReference>
<name>A0A5C8UJJ4_9MICO</name>
<evidence type="ECO:0000256" key="4">
    <source>
        <dbReference type="ARBA" id="ARBA00022833"/>
    </source>
</evidence>
<evidence type="ECO:0000313" key="7">
    <source>
        <dbReference type="Proteomes" id="UP000321379"/>
    </source>
</evidence>
<dbReference type="GO" id="GO:0016787">
    <property type="term" value="F:hydrolase activity"/>
    <property type="evidence" value="ECO:0007669"/>
    <property type="project" value="UniProtKB-KW"/>
</dbReference>
<dbReference type="GO" id="GO:0046872">
    <property type="term" value="F:metal ion binding"/>
    <property type="evidence" value="ECO:0007669"/>
    <property type="project" value="UniProtKB-KW"/>
</dbReference>
<dbReference type="CDD" id="cd16277">
    <property type="entry name" value="metallo-hydrolase-like_MBL-fold"/>
    <property type="match status" value="1"/>
</dbReference>
<accession>A0A5C8UJJ4</accession>
<dbReference type="InterPro" id="IPR051013">
    <property type="entry name" value="MBL_superfamily_lactonases"/>
</dbReference>
<reference evidence="6 7" key="1">
    <citation type="submission" date="2019-08" db="EMBL/GenBank/DDBJ databases">
        <title>Bacterial whole genome sequence for Glaciihabitans sp. CHu50b-6-2.</title>
        <authorList>
            <person name="Jin L."/>
        </authorList>
    </citation>
    <scope>NUCLEOTIDE SEQUENCE [LARGE SCALE GENOMIC DNA]</scope>
    <source>
        <strain evidence="6 7">CHu50b-6-2</strain>
    </source>
</reference>
<evidence type="ECO:0000256" key="1">
    <source>
        <dbReference type="ARBA" id="ARBA00007749"/>
    </source>
</evidence>
<dbReference type="EMBL" id="VRMG01000015">
    <property type="protein sequence ID" value="TXN28369.1"/>
    <property type="molecule type" value="Genomic_DNA"/>
</dbReference>
<evidence type="ECO:0000256" key="3">
    <source>
        <dbReference type="ARBA" id="ARBA00022801"/>
    </source>
</evidence>
<dbReference type="Pfam" id="PF00753">
    <property type="entry name" value="Lactamase_B"/>
    <property type="match status" value="1"/>
</dbReference>
<keyword evidence="4" id="KW-0862">Zinc</keyword>
<dbReference type="RefSeq" id="WP_147785083.1">
    <property type="nucleotide sequence ID" value="NZ_VRMG01000015.1"/>
</dbReference>
<evidence type="ECO:0000256" key="2">
    <source>
        <dbReference type="ARBA" id="ARBA00022723"/>
    </source>
</evidence>
<dbReference type="SUPFAM" id="SSF56281">
    <property type="entry name" value="Metallo-hydrolase/oxidoreductase"/>
    <property type="match status" value="1"/>
</dbReference>
<protein>
    <submittedName>
        <fullName evidence="6">MBL fold metallo-hydrolase</fullName>
    </submittedName>
</protein>
<dbReference type="PANTHER" id="PTHR42978:SF6">
    <property type="entry name" value="QUORUM-QUENCHING LACTONASE YTNP-RELATED"/>
    <property type="match status" value="1"/>
</dbReference>
<evidence type="ECO:0000259" key="5">
    <source>
        <dbReference type="SMART" id="SM00849"/>
    </source>
</evidence>
<dbReference type="Gene3D" id="3.60.15.10">
    <property type="entry name" value="Ribonuclease Z/Hydroxyacylglutathione hydrolase-like"/>
    <property type="match status" value="1"/>
</dbReference>
<dbReference type="AlphaFoldDB" id="A0A5C8UJJ4"/>
<keyword evidence="7" id="KW-1185">Reference proteome</keyword>
<keyword evidence="2" id="KW-0479">Metal-binding</keyword>
<feature type="domain" description="Metallo-beta-lactamase" evidence="5">
    <location>
        <begin position="57"/>
        <end position="270"/>
    </location>
</feature>
<comment type="caution">
    <text evidence="6">The sequence shown here is derived from an EMBL/GenBank/DDBJ whole genome shotgun (WGS) entry which is preliminary data.</text>
</comment>
<comment type="similarity">
    <text evidence="1">Belongs to the metallo-beta-lactamase superfamily.</text>
</comment>
<evidence type="ECO:0000313" key="6">
    <source>
        <dbReference type="EMBL" id="TXN28369.1"/>
    </source>
</evidence>
<gene>
    <name evidence="6" type="ORF">FVP33_18050</name>
</gene>
<keyword evidence="3 6" id="KW-0378">Hydrolase</keyword>
<proteinExistence type="inferred from homology"/>
<dbReference type="InterPro" id="IPR036866">
    <property type="entry name" value="RibonucZ/Hydroxyglut_hydro"/>
</dbReference>
<dbReference type="InterPro" id="IPR001279">
    <property type="entry name" value="Metallo-B-lactamas"/>
</dbReference>
<dbReference type="PANTHER" id="PTHR42978">
    <property type="entry name" value="QUORUM-QUENCHING LACTONASE YTNP-RELATED-RELATED"/>
    <property type="match status" value="1"/>
</dbReference>
<organism evidence="6 7">
    <name type="scientific">Lacisediminihabitans profunda</name>
    <dbReference type="NCBI Taxonomy" id="2594790"/>
    <lineage>
        <taxon>Bacteria</taxon>
        <taxon>Bacillati</taxon>
        <taxon>Actinomycetota</taxon>
        <taxon>Actinomycetes</taxon>
        <taxon>Micrococcales</taxon>
        <taxon>Microbacteriaceae</taxon>
        <taxon>Lacisediminihabitans</taxon>
    </lineage>
</organism>